<evidence type="ECO:0000313" key="3">
    <source>
        <dbReference type="Proteomes" id="UP000247698"/>
    </source>
</evidence>
<dbReference type="EMBL" id="QGLG01000002">
    <property type="protein sequence ID" value="PXY84357.1"/>
    <property type="molecule type" value="Genomic_DNA"/>
</dbReference>
<protein>
    <submittedName>
        <fullName evidence="2">Uncharacterized protein</fullName>
    </submittedName>
</protein>
<keyword evidence="1" id="KW-0472">Membrane</keyword>
<keyword evidence="3" id="KW-1185">Reference proteome</keyword>
<comment type="caution">
    <text evidence="2">The sequence shown here is derived from an EMBL/GenBank/DDBJ whole genome shotgun (WGS) entry which is preliminary data.</text>
</comment>
<keyword evidence="1" id="KW-1133">Transmembrane helix</keyword>
<accession>A0ABX5N134</accession>
<feature type="transmembrane region" description="Helical" evidence="1">
    <location>
        <begin position="36"/>
        <end position="54"/>
    </location>
</feature>
<sequence length="278" mass="32336">MKKYKKYIIYVVITLVFSFLGAALVCSIAKKNFGSTADWVSGIGSLIAIGFAYWQIAEQRKEYEEDKKDQKILNQLNKRPFFIVSIKKVLFSKDDLFFLSPEQGDKPEKHFYYNDDRHRCSLINDEFFYCIKNVENCVALNPTLVITYKYANSEPKEFIHAETLVQSREEVKFLTNIVIDKNKINPARAEKKIELYFGSTDERYYKQTFEERKTQIISKNEIGDDSIFVSKKIKEIKKSSIPQSPAAIIEKPGEDIFAHKKNQDIPISDSEINIYINM</sequence>
<name>A0ABX5N134_9LACO</name>
<dbReference type="RefSeq" id="WP_110445937.1">
    <property type="nucleotide sequence ID" value="NZ_QGLG01000002.1"/>
</dbReference>
<proteinExistence type="predicted"/>
<dbReference type="Proteomes" id="UP000247698">
    <property type="component" value="Unassembled WGS sequence"/>
</dbReference>
<evidence type="ECO:0000256" key="1">
    <source>
        <dbReference type="SAM" id="Phobius"/>
    </source>
</evidence>
<reference evidence="2 3" key="1">
    <citation type="submission" date="2018-05" db="EMBL/GenBank/DDBJ databases">
        <title>Reference genomes for bee gut microbiota database.</title>
        <authorList>
            <person name="Ellegaard K.M."/>
        </authorList>
    </citation>
    <scope>NUCLEOTIDE SEQUENCE [LARGE SCALE GENOMIC DNA]</scope>
    <source>
        <strain evidence="2 3">ESL0184</strain>
    </source>
</reference>
<feature type="transmembrane region" description="Helical" evidence="1">
    <location>
        <begin position="7"/>
        <end position="30"/>
    </location>
</feature>
<gene>
    <name evidence="2" type="ORF">DK873_04170</name>
</gene>
<organism evidence="2 3">
    <name type="scientific">Lactobacillus melliventris</name>
    <dbReference type="NCBI Taxonomy" id="1218507"/>
    <lineage>
        <taxon>Bacteria</taxon>
        <taxon>Bacillati</taxon>
        <taxon>Bacillota</taxon>
        <taxon>Bacilli</taxon>
        <taxon>Lactobacillales</taxon>
        <taxon>Lactobacillaceae</taxon>
        <taxon>Lactobacillus</taxon>
    </lineage>
</organism>
<evidence type="ECO:0000313" key="2">
    <source>
        <dbReference type="EMBL" id="PXY84357.1"/>
    </source>
</evidence>
<keyword evidence="1" id="KW-0812">Transmembrane</keyword>